<name>A0A553JXN8_9ACTN</name>
<dbReference type="OrthoDB" id="2222521at2"/>
<dbReference type="EMBL" id="VKKG01000005">
    <property type="protein sequence ID" value="TRY17229.1"/>
    <property type="molecule type" value="Genomic_DNA"/>
</dbReference>
<evidence type="ECO:0000313" key="4">
    <source>
        <dbReference type="Proteomes" id="UP000317638"/>
    </source>
</evidence>
<keyword evidence="4" id="KW-1185">Reference proteome</keyword>
<reference evidence="3 4" key="1">
    <citation type="submission" date="2019-07" db="EMBL/GenBank/DDBJ databases">
        <authorList>
            <person name="Zhou L.-Y."/>
        </authorList>
    </citation>
    <scope>NUCLEOTIDE SEQUENCE [LARGE SCALE GENOMIC DNA]</scope>
    <source>
        <strain evidence="3 4">YIM 101269</strain>
    </source>
</reference>
<sequence>MTGSILPGVVFHVLLNISGNVSADDQGRELIAAGAIMLVAVAYAIHLWVQVRARAAGATEGASAEPSRDGARETTTATGPSN</sequence>
<evidence type="ECO:0000313" key="3">
    <source>
        <dbReference type="EMBL" id="TRY17229.1"/>
    </source>
</evidence>
<dbReference type="AlphaFoldDB" id="A0A553JXN8"/>
<comment type="caution">
    <text evidence="3">The sequence shown here is derived from an EMBL/GenBank/DDBJ whole genome shotgun (WGS) entry which is preliminary data.</text>
</comment>
<protein>
    <submittedName>
        <fullName evidence="3">Uncharacterized protein</fullName>
    </submittedName>
</protein>
<keyword evidence="2" id="KW-0812">Transmembrane</keyword>
<keyword evidence="2" id="KW-1133">Transmembrane helix</keyword>
<evidence type="ECO:0000256" key="1">
    <source>
        <dbReference type="SAM" id="MobiDB-lite"/>
    </source>
</evidence>
<organism evidence="3 4">
    <name type="scientific">Tessaracoccus rhinocerotis</name>
    <dbReference type="NCBI Taxonomy" id="1689449"/>
    <lineage>
        <taxon>Bacteria</taxon>
        <taxon>Bacillati</taxon>
        <taxon>Actinomycetota</taxon>
        <taxon>Actinomycetes</taxon>
        <taxon>Propionibacteriales</taxon>
        <taxon>Propionibacteriaceae</taxon>
        <taxon>Tessaracoccus</taxon>
    </lineage>
</organism>
<accession>A0A553JXN8</accession>
<dbReference type="Proteomes" id="UP000317638">
    <property type="component" value="Unassembled WGS sequence"/>
</dbReference>
<feature type="compositionally biased region" description="Polar residues" evidence="1">
    <location>
        <begin position="73"/>
        <end position="82"/>
    </location>
</feature>
<feature type="transmembrane region" description="Helical" evidence="2">
    <location>
        <begin position="33"/>
        <end position="49"/>
    </location>
</feature>
<feature type="region of interest" description="Disordered" evidence="1">
    <location>
        <begin position="58"/>
        <end position="82"/>
    </location>
</feature>
<evidence type="ECO:0000256" key="2">
    <source>
        <dbReference type="SAM" id="Phobius"/>
    </source>
</evidence>
<gene>
    <name evidence="3" type="ORF">FOJ82_11755</name>
</gene>
<keyword evidence="2" id="KW-0472">Membrane</keyword>
<proteinExistence type="predicted"/>